<dbReference type="GO" id="GO:0003676">
    <property type="term" value="F:nucleic acid binding"/>
    <property type="evidence" value="ECO:0007669"/>
    <property type="project" value="InterPro"/>
</dbReference>
<keyword evidence="3 5" id="KW-0269">Exonuclease</keyword>
<dbReference type="InterPro" id="IPR036397">
    <property type="entry name" value="RNaseH_sf"/>
</dbReference>
<gene>
    <name evidence="5" type="ORF">HZU72_17535</name>
</gene>
<keyword evidence="2" id="KW-0378">Hydrolase</keyword>
<name>A0A7Z0NAC4_9GAMM</name>
<dbReference type="AlphaFoldDB" id="A0A7Z0NAC4"/>
<feature type="domain" description="Exonuclease" evidence="4">
    <location>
        <begin position="3"/>
        <end position="195"/>
    </location>
</feature>
<dbReference type="GO" id="GO:0008408">
    <property type="term" value="F:3'-5' exonuclease activity"/>
    <property type="evidence" value="ECO:0007669"/>
    <property type="project" value="TreeGrafter"/>
</dbReference>
<sequence length="197" mass="22219">MNPVLFFDTETTGLPDWKSPSESEHQPHLVQLAAILADSDTRKEIAALDLIIAPNGWEIPAEVSEIHGITQEHALAVGVDESLALNLFFQLWNQYPRVAHNRTFDQRIIRIAAKRYMGEADSEAWADKEEFADTMLLAKPIMEMLPKGRYGFKSPKLSEAYEFFTGKPLENAHSAMADTRACMEVYWSLLDHEAKAA</sequence>
<dbReference type="InterPro" id="IPR013520">
    <property type="entry name" value="Ribonucl_H"/>
</dbReference>
<dbReference type="SMART" id="SM00479">
    <property type="entry name" value="EXOIII"/>
    <property type="match status" value="1"/>
</dbReference>
<dbReference type="EMBL" id="JACCGK010000016">
    <property type="protein sequence ID" value="NYT74216.1"/>
    <property type="molecule type" value="Genomic_DNA"/>
</dbReference>
<evidence type="ECO:0000313" key="5">
    <source>
        <dbReference type="EMBL" id="NYT74216.1"/>
    </source>
</evidence>
<accession>A0A7Z0NAC4</accession>
<dbReference type="Pfam" id="PF00929">
    <property type="entry name" value="RNase_T"/>
    <property type="match status" value="1"/>
</dbReference>
<dbReference type="CDD" id="cd06127">
    <property type="entry name" value="DEDDh"/>
    <property type="match status" value="1"/>
</dbReference>
<evidence type="ECO:0000256" key="1">
    <source>
        <dbReference type="ARBA" id="ARBA00022722"/>
    </source>
</evidence>
<dbReference type="Proteomes" id="UP000520876">
    <property type="component" value="Unassembled WGS sequence"/>
</dbReference>
<dbReference type="GO" id="GO:0006259">
    <property type="term" value="P:DNA metabolic process"/>
    <property type="evidence" value="ECO:0007669"/>
    <property type="project" value="UniProtKB-ARBA"/>
</dbReference>
<protein>
    <submittedName>
        <fullName evidence="5">3'-5' exonuclease</fullName>
    </submittedName>
</protein>
<reference evidence="5 6" key="1">
    <citation type="submission" date="2020-07" db="EMBL/GenBank/DDBJ databases">
        <title>Halomonas sp. QX-2 draft genome sequence.</title>
        <authorList>
            <person name="Qiu X."/>
        </authorList>
    </citation>
    <scope>NUCLEOTIDE SEQUENCE [LARGE SCALE GENOMIC DNA]</scope>
    <source>
        <strain evidence="5 6">QX-2</strain>
    </source>
</reference>
<dbReference type="InterPro" id="IPR012337">
    <property type="entry name" value="RNaseH-like_sf"/>
</dbReference>
<keyword evidence="1" id="KW-0540">Nuclease</keyword>
<comment type="caution">
    <text evidence="5">The sequence shown here is derived from an EMBL/GenBank/DDBJ whole genome shotgun (WGS) entry which is preliminary data.</text>
</comment>
<organism evidence="5 6">
    <name type="scientific">Vreelandella sedimenti</name>
    <dbReference type="NCBI Taxonomy" id="2729618"/>
    <lineage>
        <taxon>Bacteria</taxon>
        <taxon>Pseudomonadati</taxon>
        <taxon>Pseudomonadota</taxon>
        <taxon>Gammaproteobacteria</taxon>
        <taxon>Oceanospirillales</taxon>
        <taxon>Halomonadaceae</taxon>
        <taxon>Vreelandella</taxon>
    </lineage>
</organism>
<evidence type="ECO:0000256" key="3">
    <source>
        <dbReference type="ARBA" id="ARBA00022839"/>
    </source>
</evidence>
<keyword evidence="6" id="KW-1185">Reference proteome</keyword>
<dbReference type="Gene3D" id="3.30.420.10">
    <property type="entry name" value="Ribonuclease H-like superfamily/Ribonuclease H"/>
    <property type="match status" value="1"/>
</dbReference>
<evidence type="ECO:0000256" key="2">
    <source>
        <dbReference type="ARBA" id="ARBA00022801"/>
    </source>
</evidence>
<evidence type="ECO:0000313" key="6">
    <source>
        <dbReference type="Proteomes" id="UP000520876"/>
    </source>
</evidence>
<dbReference type="SUPFAM" id="SSF53098">
    <property type="entry name" value="Ribonuclease H-like"/>
    <property type="match status" value="1"/>
</dbReference>
<proteinExistence type="predicted"/>
<dbReference type="PANTHER" id="PTHR30231">
    <property type="entry name" value="DNA POLYMERASE III SUBUNIT EPSILON"/>
    <property type="match status" value="1"/>
</dbReference>
<dbReference type="PANTHER" id="PTHR30231:SF4">
    <property type="entry name" value="PROTEIN NEN2"/>
    <property type="match status" value="1"/>
</dbReference>
<dbReference type="RefSeq" id="WP_180094414.1">
    <property type="nucleotide sequence ID" value="NZ_JACCGK010000016.1"/>
</dbReference>
<evidence type="ECO:0000259" key="4">
    <source>
        <dbReference type="SMART" id="SM00479"/>
    </source>
</evidence>